<evidence type="ECO:0000256" key="2">
    <source>
        <dbReference type="SAM" id="Phobius"/>
    </source>
</evidence>
<keyword evidence="2" id="KW-0812">Transmembrane</keyword>
<sequence length="260" mass="27404">MLRWRSLRASLPWAMPMTGVAPENEDQEVPKNPLATRFRYRAAIAHPTPATYRCLPLRSRKQYKPTRFIAEGTASAAAAGSAGVVSALSAAVQGAMNEAQGSSTVASSESEATVDQPSSDDGESGTDAANAPAAWEASSSSSHRLPSRCRKQRRPEHFIPEEAEASARSKARRGNIALDRILTSLCVSPERRPECSRNVTADDVGGQGHGGAEGPEAIGGRERVLAVVAVLGASLVLCAVACVLFYVVGQRNEHGPSDGN</sequence>
<keyword evidence="2" id="KW-1133">Transmembrane helix</keyword>
<proteinExistence type="predicted"/>
<dbReference type="AlphaFoldDB" id="A0A5J9UEW6"/>
<gene>
    <name evidence="3" type="ORF">EJB05_31753</name>
</gene>
<name>A0A5J9UEW6_9POAL</name>
<keyword evidence="2" id="KW-0472">Membrane</keyword>
<evidence type="ECO:0000313" key="3">
    <source>
        <dbReference type="EMBL" id="TVU22076.1"/>
    </source>
</evidence>
<dbReference type="OrthoDB" id="694185at2759"/>
<feature type="compositionally biased region" description="Basic residues" evidence="1">
    <location>
        <begin position="145"/>
        <end position="154"/>
    </location>
</feature>
<feature type="transmembrane region" description="Helical" evidence="2">
    <location>
        <begin position="224"/>
        <end position="248"/>
    </location>
</feature>
<protein>
    <submittedName>
        <fullName evidence="3">Uncharacterized protein</fullName>
    </submittedName>
</protein>
<dbReference type="EMBL" id="RWGY01000026">
    <property type="protein sequence ID" value="TVU22076.1"/>
    <property type="molecule type" value="Genomic_DNA"/>
</dbReference>
<dbReference type="Proteomes" id="UP000324897">
    <property type="component" value="Unassembled WGS sequence"/>
</dbReference>
<feature type="region of interest" description="Disordered" evidence="1">
    <location>
        <begin position="196"/>
        <end position="215"/>
    </location>
</feature>
<evidence type="ECO:0000313" key="4">
    <source>
        <dbReference type="Proteomes" id="UP000324897"/>
    </source>
</evidence>
<keyword evidence="4" id="KW-1185">Reference proteome</keyword>
<organism evidence="3 4">
    <name type="scientific">Eragrostis curvula</name>
    <name type="common">weeping love grass</name>
    <dbReference type="NCBI Taxonomy" id="38414"/>
    <lineage>
        <taxon>Eukaryota</taxon>
        <taxon>Viridiplantae</taxon>
        <taxon>Streptophyta</taxon>
        <taxon>Embryophyta</taxon>
        <taxon>Tracheophyta</taxon>
        <taxon>Spermatophyta</taxon>
        <taxon>Magnoliopsida</taxon>
        <taxon>Liliopsida</taxon>
        <taxon>Poales</taxon>
        <taxon>Poaceae</taxon>
        <taxon>PACMAD clade</taxon>
        <taxon>Chloridoideae</taxon>
        <taxon>Eragrostideae</taxon>
        <taxon>Eragrostidinae</taxon>
        <taxon>Eragrostis</taxon>
    </lineage>
</organism>
<accession>A0A5J9UEW6</accession>
<feature type="region of interest" description="Disordered" evidence="1">
    <location>
        <begin position="100"/>
        <end position="167"/>
    </location>
</feature>
<evidence type="ECO:0000256" key="1">
    <source>
        <dbReference type="SAM" id="MobiDB-lite"/>
    </source>
</evidence>
<reference evidence="3 4" key="1">
    <citation type="journal article" date="2019" name="Sci. Rep.">
        <title>A high-quality genome of Eragrostis curvula grass provides insights into Poaceae evolution and supports new strategies to enhance forage quality.</title>
        <authorList>
            <person name="Carballo J."/>
            <person name="Santos B.A.C.M."/>
            <person name="Zappacosta D."/>
            <person name="Garbus I."/>
            <person name="Selva J.P."/>
            <person name="Gallo C.A."/>
            <person name="Diaz A."/>
            <person name="Albertini E."/>
            <person name="Caccamo M."/>
            <person name="Echenique V."/>
        </authorList>
    </citation>
    <scope>NUCLEOTIDE SEQUENCE [LARGE SCALE GENOMIC DNA]</scope>
    <source>
        <strain evidence="4">cv. Victoria</strain>
        <tissue evidence="3">Leaf</tissue>
    </source>
</reference>
<feature type="compositionally biased region" description="Low complexity" evidence="1">
    <location>
        <begin position="102"/>
        <end position="114"/>
    </location>
</feature>
<feature type="compositionally biased region" description="Low complexity" evidence="1">
    <location>
        <begin position="128"/>
        <end position="142"/>
    </location>
</feature>
<comment type="caution">
    <text evidence="3">The sequence shown here is derived from an EMBL/GenBank/DDBJ whole genome shotgun (WGS) entry which is preliminary data.</text>
</comment>
<dbReference type="Gramene" id="TVU22076">
    <property type="protein sequence ID" value="TVU22076"/>
    <property type="gene ID" value="EJB05_31753"/>
</dbReference>